<dbReference type="AlphaFoldDB" id="A0A090QMK2"/>
<accession>A0A090QMK2</accession>
<protein>
    <submittedName>
        <fullName evidence="1">Uncharacterized protein</fullName>
    </submittedName>
</protein>
<gene>
    <name evidence="1" type="ORF">JCM19237_2307</name>
</gene>
<proteinExistence type="predicted"/>
<evidence type="ECO:0000313" key="2">
    <source>
        <dbReference type="Proteomes" id="UP000029227"/>
    </source>
</evidence>
<dbReference type="EMBL" id="BBMN01000003">
    <property type="protein sequence ID" value="GAL04156.1"/>
    <property type="molecule type" value="Genomic_DNA"/>
</dbReference>
<reference evidence="1 2" key="1">
    <citation type="journal article" date="2014" name="Genome Announc.">
        <title>Draft Genome Sequences of Two Vibrionaceae Species, Vibrio ponticus C121 and Photobacterium aphoticum C119, Isolated as Coral Reef Microbiota.</title>
        <authorList>
            <person name="Al-saari N."/>
            <person name="Meirelles P.M."/>
            <person name="Mino S."/>
            <person name="Suda W."/>
            <person name="Oshima K."/>
            <person name="Hattori M."/>
            <person name="Ohkuma M."/>
            <person name="Thompson F.L."/>
            <person name="Gomez-Gil B."/>
            <person name="Sawabe T."/>
            <person name="Sawabe T."/>
        </authorList>
    </citation>
    <scope>NUCLEOTIDE SEQUENCE [LARGE SCALE GENOMIC DNA]</scope>
    <source>
        <strain evidence="1 2">JCM 19237</strain>
    </source>
</reference>
<organism evidence="1 2">
    <name type="scientific">Photobacterium aphoticum</name>
    <dbReference type="NCBI Taxonomy" id="754436"/>
    <lineage>
        <taxon>Bacteria</taxon>
        <taxon>Pseudomonadati</taxon>
        <taxon>Pseudomonadota</taxon>
        <taxon>Gammaproteobacteria</taxon>
        <taxon>Vibrionales</taxon>
        <taxon>Vibrionaceae</taxon>
        <taxon>Photobacterium</taxon>
    </lineage>
</organism>
<sequence length="40" mass="4394">MISRPKQNIISDFIGVHPVSKLNDPQRSLSLQPAGEYDAA</sequence>
<dbReference type="Proteomes" id="UP000029227">
    <property type="component" value="Unassembled WGS sequence"/>
</dbReference>
<comment type="caution">
    <text evidence="1">The sequence shown here is derived from an EMBL/GenBank/DDBJ whole genome shotgun (WGS) entry which is preliminary data.</text>
</comment>
<evidence type="ECO:0000313" key="1">
    <source>
        <dbReference type="EMBL" id="GAL04156.1"/>
    </source>
</evidence>
<name>A0A090QMK2_9GAMM</name>